<evidence type="ECO:0000313" key="11">
    <source>
        <dbReference type="EMBL" id="MCM1990002.1"/>
    </source>
</evidence>
<dbReference type="PROSITE" id="PS50112">
    <property type="entry name" value="PAS"/>
    <property type="match status" value="1"/>
</dbReference>
<dbReference type="SUPFAM" id="SSF55874">
    <property type="entry name" value="ATPase domain of HSP90 chaperone/DNA topoisomerase II/histidine kinase"/>
    <property type="match status" value="1"/>
</dbReference>
<evidence type="ECO:0000256" key="2">
    <source>
        <dbReference type="ARBA" id="ARBA00012438"/>
    </source>
</evidence>
<evidence type="ECO:0000256" key="6">
    <source>
        <dbReference type="ARBA" id="ARBA00022777"/>
    </source>
</evidence>
<dbReference type="InterPro" id="IPR035965">
    <property type="entry name" value="PAS-like_dom_sf"/>
</dbReference>
<dbReference type="Pfam" id="PF00512">
    <property type="entry name" value="HisKA"/>
    <property type="match status" value="1"/>
</dbReference>
<dbReference type="SUPFAM" id="SSF55785">
    <property type="entry name" value="PYP-like sensor domain (PAS domain)"/>
    <property type="match status" value="1"/>
</dbReference>
<evidence type="ECO:0000259" key="9">
    <source>
        <dbReference type="PROSITE" id="PS50109"/>
    </source>
</evidence>
<sequence length="593" mass="68301">MLEDYFLFSGIFKNNKIEICVGFKKGIKDSVIVKKINKIECSDDVLSFMKNELFAQSPIETFENDEMLIHIEEHVDRDNDVLLNSIKSSEDGIIFFNGNKIINCNNAFYKMTNSSNDITKFSTIEENQVVKDIVDKINNMELDSCKSITTNNLFHIDDELRCFTFEINKINKDKQNHLMVLCKDRTKERITSKKLVSVNQRLNAVIESSNSGIFEIDDRELKNFWISYDIYNLLGYKSFSSETTKERVEEVIHPEDGIDLVDKFNASVLNNKIICKEIRIKDYEGKYRWFSLVAYAIHEKINGRFKLVGSITDIHDKKSASMNLLNSEKALKEERELNKLTTEFFNNISHDFKTPLNLITNSLKLLRNSFGDILERDKQGMRYFEIIQQNCYRLIKLVNDMLDLSRIDSGFYSISLRNGNIVSLIEDVTMSVKEYTKNKGIELLFDTEFEEEFICFDNEKIERIMLNLLSNAIKFTGDGGVILVTVSKVDDMISVMIKDTGIGIPKNKLNTIFERFEQAHEISGRLSGSGIGLALVKSLIDMHGGSIEIRSKEGDGTDIRFYLPIKTVDKDESKEFMQSKFDIDKVFVELSDL</sequence>
<dbReference type="CDD" id="cd00130">
    <property type="entry name" value="PAS"/>
    <property type="match status" value="1"/>
</dbReference>
<comment type="catalytic activity">
    <reaction evidence="1">
        <text>ATP + protein L-histidine = ADP + protein N-phospho-L-histidine.</text>
        <dbReference type="EC" id="2.7.13.3"/>
    </reaction>
</comment>
<dbReference type="SMART" id="SM00388">
    <property type="entry name" value="HisKA"/>
    <property type="match status" value="1"/>
</dbReference>
<keyword evidence="4" id="KW-0808">Transferase</keyword>
<dbReference type="EC" id="2.7.13.3" evidence="2"/>
<evidence type="ECO:0000256" key="1">
    <source>
        <dbReference type="ARBA" id="ARBA00000085"/>
    </source>
</evidence>
<dbReference type="RefSeq" id="WP_250859048.1">
    <property type="nucleotide sequence ID" value="NZ_JAGSOJ010000002.1"/>
</dbReference>
<dbReference type="FunFam" id="3.30.565.10:FF:000037">
    <property type="entry name" value="Hybrid sensor histidine kinase/response regulator"/>
    <property type="match status" value="1"/>
</dbReference>
<reference evidence="11" key="1">
    <citation type="journal article" date="2021" name="mSystems">
        <title>Bacteria and Archaea Synergistically Convert Glycine Betaine to Biogenic Methane in the Formosa Cold Seep of the South China Sea.</title>
        <authorList>
            <person name="Li L."/>
            <person name="Zhang W."/>
            <person name="Zhang S."/>
            <person name="Song L."/>
            <person name="Sun Q."/>
            <person name="Zhang H."/>
            <person name="Xiang H."/>
            <person name="Dong X."/>
        </authorList>
    </citation>
    <scope>NUCLEOTIDE SEQUENCE</scope>
    <source>
        <strain evidence="11">ZWT</strain>
    </source>
</reference>
<dbReference type="Gene3D" id="1.10.287.130">
    <property type="match status" value="1"/>
</dbReference>
<reference evidence="11" key="2">
    <citation type="submission" date="2021-04" db="EMBL/GenBank/DDBJ databases">
        <authorList>
            <person name="Dong X."/>
        </authorList>
    </citation>
    <scope>NUCLEOTIDE SEQUENCE</scope>
    <source>
        <strain evidence="11">ZWT</strain>
    </source>
</reference>
<evidence type="ECO:0000256" key="8">
    <source>
        <dbReference type="ARBA" id="ARBA00023012"/>
    </source>
</evidence>
<keyword evidence="6 11" id="KW-0418">Kinase</keyword>
<protein>
    <recommendedName>
        <fullName evidence="2">histidine kinase</fullName>
        <ecNumber evidence="2">2.7.13.3</ecNumber>
    </recommendedName>
</protein>
<keyword evidence="3" id="KW-0597">Phosphoprotein</keyword>
<dbReference type="PANTHER" id="PTHR43711:SF26">
    <property type="entry name" value="SENSOR HISTIDINE KINASE RCSC"/>
    <property type="match status" value="1"/>
</dbReference>
<proteinExistence type="predicted"/>
<feature type="domain" description="Histidine kinase" evidence="9">
    <location>
        <begin position="347"/>
        <end position="567"/>
    </location>
</feature>
<dbReference type="NCBIfam" id="TIGR00229">
    <property type="entry name" value="sensory_box"/>
    <property type="match status" value="1"/>
</dbReference>
<evidence type="ECO:0000256" key="4">
    <source>
        <dbReference type="ARBA" id="ARBA00022679"/>
    </source>
</evidence>
<dbReference type="InterPro" id="IPR036890">
    <property type="entry name" value="HATPase_C_sf"/>
</dbReference>
<dbReference type="Gene3D" id="3.30.565.10">
    <property type="entry name" value="Histidine kinase-like ATPase, C-terminal domain"/>
    <property type="match status" value="1"/>
</dbReference>
<evidence type="ECO:0000313" key="12">
    <source>
        <dbReference type="Proteomes" id="UP001056429"/>
    </source>
</evidence>
<dbReference type="Proteomes" id="UP001056429">
    <property type="component" value="Unassembled WGS sequence"/>
</dbReference>
<dbReference type="PANTHER" id="PTHR43711">
    <property type="entry name" value="TWO-COMPONENT HISTIDINE KINASE"/>
    <property type="match status" value="1"/>
</dbReference>
<dbReference type="InterPro" id="IPR000014">
    <property type="entry name" value="PAS"/>
</dbReference>
<dbReference type="AlphaFoldDB" id="A0A9J6NZZ4"/>
<evidence type="ECO:0000256" key="3">
    <source>
        <dbReference type="ARBA" id="ARBA00022553"/>
    </source>
</evidence>
<dbReference type="InterPro" id="IPR003661">
    <property type="entry name" value="HisK_dim/P_dom"/>
</dbReference>
<keyword evidence="12" id="KW-1185">Reference proteome</keyword>
<dbReference type="InterPro" id="IPR005467">
    <property type="entry name" value="His_kinase_dom"/>
</dbReference>
<dbReference type="InterPro" id="IPR013655">
    <property type="entry name" value="PAS_fold_3"/>
</dbReference>
<dbReference type="Gene3D" id="3.30.450.20">
    <property type="entry name" value="PAS domain"/>
    <property type="match status" value="1"/>
</dbReference>
<accession>A0A9J6NZZ4</accession>
<dbReference type="PRINTS" id="PR00344">
    <property type="entry name" value="BCTRLSENSOR"/>
</dbReference>
<keyword evidence="7" id="KW-0067">ATP-binding</keyword>
<dbReference type="Pfam" id="PF02518">
    <property type="entry name" value="HATPase_c"/>
    <property type="match status" value="1"/>
</dbReference>
<organism evidence="11 12">
    <name type="scientific">Oceanirhabdus seepicola</name>
    <dbReference type="NCBI Taxonomy" id="2828781"/>
    <lineage>
        <taxon>Bacteria</taxon>
        <taxon>Bacillati</taxon>
        <taxon>Bacillota</taxon>
        <taxon>Clostridia</taxon>
        <taxon>Eubacteriales</taxon>
        <taxon>Clostridiaceae</taxon>
        <taxon>Oceanirhabdus</taxon>
    </lineage>
</organism>
<dbReference type="GO" id="GO:0000155">
    <property type="term" value="F:phosphorelay sensor kinase activity"/>
    <property type="evidence" value="ECO:0007669"/>
    <property type="project" value="InterPro"/>
</dbReference>
<dbReference type="InterPro" id="IPR036097">
    <property type="entry name" value="HisK_dim/P_sf"/>
</dbReference>
<evidence type="ECO:0000256" key="5">
    <source>
        <dbReference type="ARBA" id="ARBA00022741"/>
    </source>
</evidence>
<dbReference type="InterPro" id="IPR050736">
    <property type="entry name" value="Sensor_HK_Regulatory"/>
</dbReference>
<dbReference type="CDD" id="cd00082">
    <property type="entry name" value="HisKA"/>
    <property type="match status" value="1"/>
</dbReference>
<comment type="caution">
    <text evidence="11">The sequence shown here is derived from an EMBL/GenBank/DDBJ whole genome shotgun (WGS) entry which is preliminary data.</text>
</comment>
<name>A0A9J6NZZ4_9CLOT</name>
<dbReference type="PROSITE" id="PS50109">
    <property type="entry name" value="HIS_KIN"/>
    <property type="match status" value="1"/>
</dbReference>
<dbReference type="Pfam" id="PF13188">
    <property type="entry name" value="PAS_8"/>
    <property type="match status" value="1"/>
</dbReference>
<dbReference type="InterPro" id="IPR004358">
    <property type="entry name" value="Sig_transdc_His_kin-like_C"/>
</dbReference>
<dbReference type="Pfam" id="PF08447">
    <property type="entry name" value="PAS_3"/>
    <property type="match status" value="1"/>
</dbReference>
<gene>
    <name evidence="11" type="ORF">KDK92_09630</name>
</gene>
<keyword evidence="8" id="KW-0902">Two-component regulatory system</keyword>
<dbReference type="InterPro" id="IPR003594">
    <property type="entry name" value="HATPase_dom"/>
</dbReference>
<evidence type="ECO:0000256" key="7">
    <source>
        <dbReference type="ARBA" id="ARBA00022840"/>
    </source>
</evidence>
<dbReference type="GO" id="GO:0005524">
    <property type="term" value="F:ATP binding"/>
    <property type="evidence" value="ECO:0007669"/>
    <property type="project" value="UniProtKB-KW"/>
</dbReference>
<feature type="domain" description="PAS" evidence="10">
    <location>
        <begin position="198"/>
        <end position="271"/>
    </location>
</feature>
<evidence type="ECO:0000259" key="10">
    <source>
        <dbReference type="PROSITE" id="PS50112"/>
    </source>
</evidence>
<dbReference type="EMBL" id="JAGSOJ010000002">
    <property type="protein sequence ID" value="MCM1990002.1"/>
    <property type="molecule type" value="Genomic_DNA"/>
</dbReference>
<dbReference type="SMART" id="SM00387">
    <property type="entry name" value="HATPase_c"/>
    <property type="match status" value="1"/>
</dbReference>
<keyword evidence="5" id="KW-0547">Nucleotide-binding</keyword>
<dbReference type="SUPFAM" id="SSF47384">
    <property type="entry name" value="Homodimeric domain of signal transducing histidine kinase"/>
    <property type="match status" value="1"/>
</dbReference>